<feature type="compositionally biased region" description="Basic and acidic residues" evidence="1">
    <location>
        <begin position="565"/>
        <end position="581"/>
    </location>
</feature>
<evidence type="ECO:0000313" key="4">
    <source>
        <dbReference type="Proteomes" id="UP001430848"/>
    </source>
</evidence>
<dbReference type="PANTHER" id="PTHR28535:SF1">
    <property type="entry name" value="PROTEIN ZGRF1"/>
    <property type="match status" value="1"/>
</dbReference>
<evidence type="ECO:0000313" key="3">
    <source>
        <dbReference type="EMBL" id="KAK7742664.1"/>
    </source>
</evidence>
<feature type="compositionally biased region" description="Polar residues" evidence="1">
    <location>
        <begin position="611"/>
        <end position="621"/>
    </location>
</feature>
<feature type="domain" description="5'-3' DNA helicase ZGRF1-like N-terminal" evidence="2">
    <location>
        <begin position="4"/>
        <end position="69"/>
    </location>
</feature>
<dbReference type="Proteomes" id="UP001430848">
    <property type="component" value="Unassembled WGS sequence"/>
</dbReference>
<dbReference type="Pfam" id="PF10382">
    <property type="entry name" value="ZGRF1-like_N"/>
    <property type="match status" value="1"/>
</dbReference>
<feature type="region of interest" description="Disordered" evidence="1">
    <location>
        <begin position="796"/>
        <end position="967"/>
    </location>
</feature>
<feature type="region of interest" description="Disordered" evidence="1">
    <location>
        <begin position="219"/>
        <end position="750"/>
    </location>
</feature>
<feature type="compositionally biased region" description="Basic residues" evidence="1">
    <location>
        <begin position="582"/>
        <end position="595"/>
    </location>
</feature>
<feature type="compositionally biased region" description="Low complexity" evidence="1">
    <location>
        <begin position="547"/>
        <end position="562"/>
    </location>
</feature>
<dbReference type="InterPro" id="IPR018838">
    <property type="entry name" value="ZGRF1-like_N"/>
</dbReference>
<reference evidence="3 4" key="1">
    <citation type="submission" date="2024-02" db="EMBL/GenBank/DDBJ databases">
        <title>De novo assembly and annotation of 12 fungi associated with fruit tree decline syndrome in Ontario, Canada.</title>
        <authorList>
            <person name="Sulman M."/>
            <person name="Ellouze W."/>
            <person name="Ilyukhin E."/>
        </authorList>
    </citation>
    <scope>NUCLEOTIDE SEQUENCE [LARGE SCALE GENOMIC DNA]</scope>
    <source>
        <strain evidence="3 4">M169</strain>
    </source>
</reference>
<feature type="compositionally biased region" description="Polar residues" evidence="1">
    <location>
        <begin position="407"/>
        <end position="421"/>
    </location>
</feature>
<feature type="compositionally biased region" description="Basic and acidic residues" evidence="1">
    <location>
        <begin position="479"/>
        <end position="510"/>
    </location>
</feature>
<evidence type="ECO:0000259" key="2">
    <source>
        <dbReference type="Pfam" id="PF10382"/>
    </source>
</evidence>
<dbReference type="EMBL" id="JAKNSF020000001">
    <property type="protein sequence ID" value="KAK7742664.1"/>
    <property type="molecule type" value="Genomic_DNA"/>
</dbReference>
<feature type="compositionally biased region" description="Basic and acidic residues" evidence="1">
    <location>
        <begin position="153"/>
        <end position="167"/>
    </location>
</feature>
<accession>A0ABR1PQ73</accession>
<sequence length="967" mass="106642">MTCKRWQDGRLKYHSFNARVMVHDERGNSVGDMHWHGEYEFGEGEEVQLDRGGVIVQVEELVERRETDLTELVDKRFQEKQQRQIQQLARSAAPSAVLPRSLPRPPAIALDRVQSQRHRPLHNVIGTPTGHHGKALVPKESPYEQRQQAAESPEDRAAKRRKYDDAPPSKSGYASAFVGNGLAKGSADIEFSKAHASVSGRNHATDTVRTIPESIEIIEIDDPEPVAPPLIRKPRTQKTTLVSLRNPEEDVNSSDVAVKPREDSIRSRKQQRLEAGRADKEKKAKSHDRTKKPETAVSKVDTSNASSGRMDPATHENISRAPVVTREQALPVTELRIKSSKKRGLLMISDTSKAKKTRRQVAADSARPFEGGSRHQSGDSDDDDPFQSPPSRPASRFGISRDVGESANKSTTKSSHVSSNGGDDENYLDYPVLDGNGQRENEEAMGKPGKKSAQRTISTELGEDDDPFKPSSPAIPEQTHSRPEPATRDSDMQLRRARPDRVETTAHIRSDAGLSTGSNGRREPGDAVQPTKHPSTPWAGSDPYRIPSSPQASSPGSSSSAQRKTRNEVGDEILRPMDNNKKLIKAKKQKHSRRKIISDEDNEDDTEKLASISQRADSGSGSEHVAASRLAEKARKKQPKSSKDTSIKTSAQEELSVVESADERPKRAVRKSRGQQKELGVGSDEDGLPTKRRQSTRQRRPRAASYEEPSPLPSEQDDSEEEEIPKKRRKTKNPRASEDRPRLEKIKKNVKSRELIGFNLAALNAPLGLRGIGMPFSILPSPVNESVQRNISTHAAVDETLSPEVTDKGDDQMPPEAPFKTNAEAQRKNFTATSNREAPDRVILAPSEPHVIKRNMASENLSDVPGRLDGPANPRLPGDYASETSDAPAANSPSSPPDDQKQPPGQDASSSKERRTSAELAMTPIEQAPKEPERPKKKMTFPGFQSARSDGPWSREAFDLLESGRPE</sequence>
<gene>
    <name evidence="3" type="ORF">SLS63_000229</name>
</gene>
<dbReference type="PANTHER" id="PTHR28535">
    <property type="entry name" value="ZINC FINGER GRF-TYPE CONTAINING 1"/>
    <property type="match status" value="1"/>
</dbReference>
<feature type="region of interest" description="Disordered" evidence="1">
    <location>
        <begin position="122"/>
        <end position="172"/>
    </location>
</feature>
<feature type="compositionally biased region" description="Basic and acidic residues" evidence="1">
    <location>
        <begin position="956"/>
        <end position="967"/>
    </location>
</feature>
<feature type="region of interest" description="Disordered" evidence="1">
    <location>
        <begin position="85"/>
        <end position="105"/>
    </location>
</feature>
<comment type="caution">
    <text evidence="3">The sequence shown here is derived from an EMBL/GenBank/DDBJ whole genome shotgun (WGS) entry which is preliminary data.</text>
</comment>
<organism evidence="3 4">
    <name type="scientific">Diaporthe eres</name>
    <name type="common">Phomopsis oblonga</name>
    <dbReference type="NCBI Taxonomy" id="83184"/>
    <lineage>
        <taxon>Eukaryota</taxon>
        <taxon>Fungi</taxon>
        <taxon>Dikarya</taxon>
        <taxon>Ascomycota</taxon>
        <taxon>Pezizomycotina</taxon>
        <taxon>Sordariomycetes</taxon>
        <taxon>Sordariomycetidae</taxon>
        <taxon>Diaporthales</taxon>
        <taxon>Diaporthaceae</taxon>
        <taxon>Diaporthe</taxon>
        <taxon>Diaporthe eres species complex</taxon>
    </lineage>
</organism>
<keyword evidence="4" id="KW-1185">Reference proteome</keyword>
<feature type="compositionally biased region" description="Basic and acidic residues" evidence="1">
    <location>
        <begin position="258"/>
        <end position="282"/>
    </location>
</feature>
<dbReference type="InterPro" id="IPR052800">
    <property type="entry name" value="DNA_Repair_Helicase_ZGRF1"/>
</dbReference>
<protein>
    <recommendedName>
        <fullName evidence="2">5'-3' DNA helicase ZGRF1-like N-terminal domain-containing protein</fullName>
    </recommendedName>
</protein>
<feature type="compositionally biased region" description="Basic and acidic residues" evidence="1">
    <location>
        <begin position="735"/>
        <end position="750"/>
    </location>
</feature>
<evidence type="ECO:0000256" key="1">
    <source>
        <dbReference type="SAM" id="MobiDB-lite"/>
    </source>
</evidence>
<name>A0ABR1PQ73_DIAER</name>
<feature type="compositionally biased region" description="Basic residues" evidence="1">
    <location>
        <begin position="690"/>
        <end position="702"/>
    </location>
</feature>
<proteinExistence type="predicted"/>